<dbReference type="GO" id="GO:0016747">
    <property type="term" value="F:acyltransferase activity, transferring groups other than amino-acyl groups"/>
    <property type="evidence" value="ECO:0007669"/>
    <property type="project" value="InterPro"/>
</dbReference>
<protein>
    <submittedName>
        <fullName evidence="2">GNAT family N-acetyltransferase</fullName>
    </submittedName>
</protein>
<dbReference type="PROSITE" id="PS51186">
    <property type="entry name" value="GNAT"/>
    <property type="match status" value="1"/>
</dbReference>
<sequence length="144" mass="15884">MIRTSEYADKAAVIELLRESHSAARFPFAFCPNSASALFEYHHKLTNAVILLKEAQGTPVGILMAVVSPHPFGAGLWARETVWFVSEQARGTGAIKMLRSYEEWAASLGCNAVSMATLTSNDVSPIYERLGYAEAETHFVKYLK</sequence>
<evidence type="ECO:0000259" key="1">
    <source>
        <dbReference type="PROSITE" id="PS51186"/>
    </source>
</evidence>
<dbReference type="EMBL" id="PKQI01000002">
    <property type="protein sequence ID" value="NNV20523.1"/>
    <property type="molecule type" value="Genomic_DNA"/>
</dbReference>
<dbReference type="Proteomes" id="UP000526233">
    <property type="component" value="Unassembled WGS sequence"/>
</dbReference>
<accession>A0A7Y3T3T1</accession>
<dbReference type="RefSeq" id="WP_171379842.1">
    <property type="nucleotide sequence ID" value="NZ_PKQI01000002.1"/>
</dbReference>
<evidence type="ECO:0000313" key="3">
    <source>
        <dbReference type="Proteomes" id="UP000526233"/>
    </source>
</evidence>
<dbReference type="SUPFAM" id="SSF55729">
    <property type="entry name" value="Acyl-CoA N-acyltransferases (Nat)"/>
    <property type="match status" value="1"/>
</dbReference>
<comment type="caution">
    <text evidence="2">The sequence shown here is derived from an EMBL/GenBank/DDBJ whole genome shotgun (WGS) entry which is preliminary data.</text>
</comment>
<name>A0A7Y3T3T1_9HYPH</name>
<feature type="domain" description="N-acetyltransferase" evidence="1">
    <location>
        <begin position="1"/>
        <end position="144"/>
    </location>
</feature>
<reference evidence="2 3" key="1">
    <citation type="submission" date="2018-11" db="EMBL/GenBank/DDBJ databases">
        <title>Genome sequencing and analysis.</title>
        <authorList>
            <person name="Huang Y.-T."/>
        </authorList>
    </citation>
    <scope>NUCLEOTIDE SEQUENCE [LARGE SCALE GENOMIC DNA]</scope>
    <source>
        <strain evidence="2 3">SHIN</strain>
    </source>
</reference>
<keyword evidence="2" id="KW-0808">Transferase</keyword>
<proteinExistence type="predicted"/>
<evidence type="ECO:0000313" key="2">
    <source>
        <dbReference type="EMBL" id="NNV20523.1"/>
    </source>
</evidence>
<gene>
    <name evidence="2" type="ORF">EHE22_08810</name>
</gene>
<dbReference type="InterPro" id="IPR000182">
    <property type="entry name" value="GNAT_dom"/>
</dbReference>
<organism evidence="2 3">
    <name type="scientific">Brucella pseudogrignonensis</name>
    <dbReference type="NCBI Taxonomy" id="419475"/>
    <lineage>
        <taxon>Bacteria</taxon>
        <taxon>Pseudomonadati</taxon>
        <taxon>Pseudomonadota</taxon>
        <taxon>Alphaproteobacteria</taxon>
        <taxon>Hyphomicrobiales</taxon>
        <taxon>Brucellaceae</taxon>
        <taxon>Brucella/Ochrobactrum group</taxon>
        <taxon>Brucella</taxon>
    </lineage>
</organism>
<dbReference type="AlphaFoldDB" id="A0A7Y3T3T1"/>
<dbReference type="Gene3D" id="3.40.630.30">
    <property type="match status" value="1"/>
</dbReference>
<dbReference type="Pfam" id="PF00583">
    <property type="entry name" value="Acetyltransf_1"/>
    <property type="match status" value="1"/>
</dbReference>
<dbReference type="InterPro" id="IPR016181">
    <property type="entry name" value="Acyl_CoA_acyltransferase"/>
</dbReference>